<dbReference type="Pfam" id="PF20499">
    <property type="entry name" value="DUF6729"/>
    <property type="match status" value="1"/>
</dbReference>
<comment type="caution">
    <text evidence="3">The sequence shown here is derived from an EMBL/GenBank/DDBJ whole genome shotgun (WGS) entry which is preliminary data.</text>
</comment>
<dbReference type="PANTHER" id="PTHR24401">
    <property type="entry name" value="SI:CH211-243P7.3-RELATED"/>
    <property type="match status" value="1"/>
</dbReference>
<sequence length="1390" mass="153749">MASKPKSHKAMDDGEWMSRLRSFATTGVWPAGEGNRPAPRQKKWHDLYQKILKCPMQARGQTTLFGGTASCICGFHTHQLPTASTPVPQALATEPPAHTFVRPGPSLSKFTKSRFGGAHLDALKPNVTARKITSPSPPTSLAQSASSAQASSSARIIPNPVPSPFSIMPEHRPSYNGKTPTQRRCATTADPSTCFSFWLPFDMAKTIPPQDQKWIANTLFQNGKLRPDLKLWYDPPGPALIYHQPPTPDRFFTHRLLVWMPYHLWRLTGYGVHKKARKLLDIDRYYLMITETLRCTACNLNFISSSQTVRNQLDLPHQKLFRLIITRMYACDIRVIRLLRDRTLGNSPARLVKQLKENHGEEWMSRMAHYLGELTLQEPPEPIAIPTSHWILSVYAKDILSRLDHVKASITSTFGSIIKLDSTKKITKKLAGHGKGTALWMTSVGNEVGQILTCVLSVQEGPGLDKMVAGLMERYRQAAVPPPVLLYVDCGCCVREGESKLQSRFSQWPDLHIRLDIWHFMRRLAVGCTTDAHALFPSFMGSLSACIFEWDAADLSLLQQAKKEQLRQEGVPGLTDSLVNAKITKTELSTYCRRRTRGEETTTKLIEKLLSELGGARGRDLMGVPLLDQVRMEHIWQVQKKHVKCIQDVPDVQLYTAVGTTTVGGKVLTRYRCARGSTSLESFHLHLNRFIPGTTANALHFQLYLLEGLNRWNQDRQTAAVASQPSSLLSYAGDLAQSINTNSYKVFGRPLIPTFTPPAQYTGELLGVDYLLSQTGQPLKINPDSEETEVMLEDVNEQAGQEEEGFEELGVDSLSNLFDDENFSASSITAVCPASSVIAVSLASLPWSSLDLALPSITAVGSAPPSSQLLHCSGYPALLSHPLQWVLRSSSHHHGVGPSCSGQLLHHSVGQLLHHCMVSSSSLPAFSGSPSFTSLSPASSITSVGPAPPSLHGPASTITSVSPASTITSVSPASSITSVVSLPSLSGPPPPSLQWACLMTAPVTLQELSTAVMPAPTSAESSAVDESGIPGIDKVDNLAKYLVELRTQTSLTLRSQQVIDIVGLWENMEDYDKQRIVFAARHQTRLIKGRFKCPKRREEFTPGVDSVKRHALTTTAPLAQWPDCSRLTELIFIRLCTIYRSPKKKGNGTVSRWDLIMEDYRKIRRLIVGNMSVMTMTNLQLVDISHTTLVQWHNKRVKRQDNTVLMQGLTFPVVCLILAPPPGQPHQYNLPSSTVGQAKVKRRLSQQPPVSHPPQPAPVSHLQQQPAPVSHLQQQPAPVSHLQQQPAPVSQDPQPSASRVQLRPLLPMPHVTPQTVPQIDLHVLFNVAVPPTTVKRKVNRKEPHNRCRKCGQLRTKDTGHSQFKGIIYCPSVETSSKEEWLEEMKKKANQ</sequence>
<evidence type="ECO:0000313" key="4">
    <source>
        <dbReference type="Proteomes" id="UP001460270"/>
    </source>
</evidence>
<dbReference type="PANTHER" id="PTHR24401:SF29">
    <property type="entry name" value="SI:CH211-243P7.3-RELATED"/>
    <property type="match status" value="1"/>
</dbReference>
<gene>
    <name evidence="3" type="ORF">WMY93_016214</name>
</gene>
<dbReference type="Proteomes" id="UP001460270">
    <property type="component" value="Unassembled WGS sequence"/>
</dbReference>
<dbReference type="EMBL" id="JBBPFD010000011">
    <property type="protein sequence ID" value="KAK7907602.1"/>
    <property type="molecule type" value="Genomic_DNA"/>
</dbReference>
<proteinExistence type="predicted"/>
<organism evidence="3 4">
    <name type="scientific">Mugilogobius chulae</name>
    <name type="common">yellowstripe goby</name>
    <dbReference type="NCBI Taxonomy" id="88201"/>
    <lineage>
        <taxon>Eukaryota</taxon>
        <taxon>Metazoa</taxon>
        <taxon>Chordata</taxon>
        <taxon>Craniata</taxon>
        <taxon>Vertebrata</taxon>
        <taxon>Euteleostomi</taxon>
        <taxon>Actinopterygii</taxon>
        <taxon>Neopterygii</taxon>
        <taxon>Teleostei</taxon>
        <taxon>Neoteleostei</taxon>
        <taxon>Acanthomorphata</taxon>
        <taxon>Gobiaria</taxon>
        <taxon>Gobiiformes</taxon>
        <taxon>Gobioidei</taxon>
        <taxon>Gobiidae</taxon>
        <taxon>Gobionellinae</taxon>
        <taxon>Mugilogobius</taxon>
    </lineage>
</organism>
<protein>
    <recommendedName>
        <fullName evidence="2">DUF6729 domain-containing protein</fullName>
    </recommendedName>
</protein>
<dbReference type="InterPro" id="IPR046616">
    <property type="entry name" value="DUF6729"/>
</dbReference>
<feature type="compositionally biased region" description="Polar residues" evidence="1">
    <location>
        <begin position="1227"/>
        <end position="1236"/>
    </location>
</feature>
<reference evidence="4" key="1">
    <citation type="submission" date="2024-04" db="EMBL/GenBank/DDBJ databases">
        <title>Salinicola lusitanus LLJ914,a marine bacterium isolated from the Okinawa Trough.</title>
        <authorList>
            <person name="Li J."/>
        </authorList>
    </citation>
    <scope>NUCLEOTIDE SEQUENCE [LARGE SCALE GENOMIC DNA]</scope>
</reference>
<evidence type="ECO:0000259" key="2">
    <source>
        <dbReference type="Pfam" id="PF20499"/>
    </source>
</evidence>
<feature type="compositionally biased region" description="Polar residues" evidence="1">
    <location>
        <begin position="176"/>
        <end position="186"/>
    </location>
</feature>
<feature type="domain" description="DUF6729" evidence="2">
    <location>
        <begin position="204"/>
        <end position="400"/>
    </location>
</feature>
<name>A0AAW0NT78_9GOBI</name>
<evidence type="ECO:0000313" key="3">
    <source>
        <dbReference type="EMBL" id="KAK7907602.1"/>
    </source>
</evidence>
<feature type="region of interest" description="Disordered" evidence="1">
    <location>
        <begin position="1227"/>
        <end position="1298"/>
    </location>
</feature>
<feature type="compositionally biased region" description="Polar residues" evidence="1">
    <location>
        <begin position="1262"/>
        <end position="1298"/>
    </location>
</feature>
<accession>A0AAW0NT78</accession>
<feature type="region of interest" description="Disordered" evidence="1">
    <location>
        <begin position="129"/>
        <end position="186"/>
    </location>
</feature>
<feature type="compositionally biased region" description="Low complexity" evidence="1">
    <location>
        <begin position="139"/>
        <end position="154"/>
    </location>
</feature>
<evidence type="ECO:0000256" key="1">
    <source>
        <dbReference type="SAM" id="MobiDB-lite"/>
    </source>
</evidence>
<keyword evidence="4" id="KW-1185">Reference proteome</keyword>